<organism evidence="2 3">
    <name type="scientific">Armillaria tabescens</name>
    <name type="common">Ringless honey mushroom</name>
    <name type="synonym">Agaricus tabescens</name>
    <dbReference type="NCBI Taxonomy" id="1929756"/>
    <lineage>
        <taxon>Eukaryota</taxon>
        <taxon>Fungi</taxon>
        <taxon>Dikarya</taxon>
        <taxon>Basidiomycota</taxon>
        <taxon>Agaricomycotina</taxon>
        <taxon>Agaricomycetes</taxon>
        <taxon>Agaricomycetidae</taxon>
        <taxon>Agaricales</taxon>
        <taxon>Marasmiineae</taxon>
        <taxon>Physalacriaceae</taxon>
        <taxon>Desarmillaria</taxon>
    </lineage>
</organism>
<evidence type="ECO:0000313" key="3">
    <source>
        <dbReference type="Proteomes" id="UP001175211"/>
    </source>
</evidence>
<evidence type="ECO:0008006" key="4">
    <source>
        <dbReference type="Google" id="ProtNLM"/>
    </source>
</evidence>
<dbReference type="GeneID" id="85351967"/>
<evidence type="ECO:0000313" key="2">
    <source>
        <dbReference type="EMBL" id="KAK0464293.1"/>
    </source>
</evidence>
<dbReference type="SUPFAM" id="SSF56112">
    <property type="entry name" value="Protein kinase-like (PK-like)"/>
    <property type="match status" value="1"/>
</dbReference>
<name>A0AA39TRR0_ARMTA</name>
<protein>
    <recommendedName>
        <fullName evidence="4">Protein kinase domain-containing protein</fullName>
    </recommendedName>
</protein>
<dbReference type="InterPro" id="IPR011009">
    <property type="entry name" value="Kinase-like_dom_sf"/>
</dbReference>
<reference evidence="2" key="1">
    <citation type="submission" date="2023-06" db="EMBL/GenBank/DDBJ databases">
        <authorList>
            <consortium name="Lawrence Berkeley National Laboratory"/>
            <person name="Ahrendt S."/>
            <person name="Sahu N."/>
            <person name="Indic B."/>
            <person name="Wong-Bajracharya J."/>
            <person name="Merenyi Z."/>
            <person name="Ke H.-M."/>
            <person name="Monk M."/>
            <person name="Kocsube S."/>
            <person name="Drula E."/>
            <person name="Lipzen A."/>
            <person name="Balint B."/>
            <person name="Henrissat B."/>
            <person name="Andreopoulos B."/>
            <person name="Martin F.M."/>
            <person name="Harder C.B."/>
            <person name="Rigling D."/>
            <person name="Ford K.L."/>
            <person name="Foster G.D."/>
            <person name="Pangilinan J."/>
            <person name="Papanicolaou A."/>
            <person name="Barry K."/>
            <person name="LaButti K."/>
            <person name="Viragh M."/>
            <person name="Koriabine M."/>
            <person name="Yan M."/>
            <person name="Riley R."/>
            <person name="Champramary S."/>
            <person name="Plett K.L."/>
            <person name="Tsai I.J."/>
            <person name="Slot J."/>
            <person name="Sipos G."/>
            <person name="Plett J."/>
            <person name="Nagy L.G."/>
            <person name="Grigoriev I.V."/>
        </authorList>
    </citation>
    <scope>NUCLEOTIDE SEQUENCE</scope>
    <source>
        <strain evidence="2">CCBAS 213</strain>
    </source>
</reference>
<accession>A0AA39TRR0</accession>
<gene>
    <name evidence="2" type="ORF">EV420DRAFT_1302561</name>
</gene>
<feature type="compositionally biased region" description="Basic and acidic residues" evidence="1">
    <location>
        <begin position="160"/>
        <end position="175"/>
    </location>
</feature>
<dbReference type="EMBL" id="JAUEPS010000006">
    <property type="protein sequence ID" value="KAK0464293.1"/>
    <property type="molecule type" value="Genomic_DNA"/>
</dbReference>
<evidence type="ECO:0000256" key="1">
    <source>
        <dbReference type="SAM" id="MobiDB-lite"/>
    </source>
</evidence>
<feature type="region of interest" description="Disordered" evidence="1">
    <location>
        <begin position="149"/>
        <end position="175"/>
    </location>
</feature>
<dbReference type="Proteomes" id="UP001175211">
    <property type="component" value="Unassembled WGS sequence"/>
</dbReference>
<sequence>MQKFYCGIYDPALSKQYMPVVSIKLSMKSKAPQTDDAIEAVFVRVKDSQKFKRVGTWDQDSIKLWKLNEPMTVPDWENNRNPLVGAIENHATYLSTSTKLSMSSVTDDNVDLLDFVVVLESPESEEMLDPVHDLMPRNFQETLSEVLRGPTPSQQAKSTGYKDHQSKQRPIFDGRYDVDHPQNTEGLPIALYHPVFSQFRTEFANVDLPVPQDVSRATMKVVEVSSAIYTGSRKGDKRRRENLVPHLSAAIGHSLEHIVNIDGTEPDGTIVHRPVHAEGESVALSLSEIKDEIGTGGSDPSIQGGLSVRHFWAQKNRANYRNAACCPTPVLAVAGPWIGVLGAVFTDKLIIEPLTDLIRVVDLHLNSPHYRRIARLFHVFGNCLTSLANYWDTLVIPTIPVTSMEHPRYYPHVKGYTSNNSTTSSISPPNRSTRYPLSHRILANADLAPKLLYHGPIDSSADAPSYGSLCMVVMEGVEGTNAFVRYQGRKAPESFVTSVREAILKLHEHDFVFGDLRRQNIMLTRDDKVKLIDFDWAGKDGEAEYPMRPSEKIRWAPGVGAMEKLHKAHDMFMIDKLFYEG</sequence>
<dbReference type="AlphaFoldDB" id="A0AA39TRR0"/>
<dbReference type="RefSeq" id="XP_060335414.1">
    <property type="nucleotide sequence ID" value="XM_060468419.1"/>
</dbReference>
<proteinExistence type="predicted"/>
<comment type="caution">
    <text evidence="2">The sequence shown here is derived from an EMBL/GenBank/DDBJ whole genome shotgun (WGS) entry which is preliminary data.</text>
</comment>
<dbReference type="Gene3D" id="1.10.510.10">
    <property type="entry name" value="Transferase(Phosphotransferase) domain 1"/>
    <property type="match status" value="1"/>
</dbReference>
<keyword evidence="3" id="KW-1185">Reference proteome</keyword>